<proteinExistence type="predicted"/>
<feature type="transmembrane region" description="Helical" evidence="2">
    <location>
        <begin position="201"/>
        <end position="218"/>
    </location>
</feature>
<evidence type="ECO:0000313" key="5">
    <source>
        <dbReference type="Proteomes" id="UP000693970"/>
    </source>
</evidence>
<evidence type="ECO:0000313" key="4">
    <source>
        <dbReference type="EMBL" id="KAG7344753.1"/>
    </source>
</evidence>
<keyword evidence="2" id="KW-0812">Transmembrane</keyword>
<keyword evidence="2" id="KW-0472">Membrane</keyword>
<dbReference type="SMART" id="SM00271">
    <property type="entry name" value="DnaJ"/>
    <property type="match status" value="1"/>
</dbReference>
<dbReference type="PROSITE" id="PS50076">
    <property type="entry name" value="DNAJ_2"/>
    <property type="match status" value="1"/>
</dbReference>
<dbReference type="Proteomes" id="UP000693970">
    <property type="component" value="Unassembled WGS sequence"/>
</dbReference>
<dbReference type="EMBL" id="JAGRRH010000022">
    <property type="protein sequence ID" value="KAG7344753.1"/>
    <property type="molecule type" value="Genomic_DNA"/>
</dbReference>
<feature type="compositionally biased region" description="Low complexity" evidence="1">
    <location>
        <begin position="22"/>
        <end position="33"/>
    </location>
</feature>
<gene>
    <name evidence="4" type="ORF">IV203_032284</name>
</gene>
<dbReference type="InterPro" id="IPR001623">
    <property type="entry name" value="DnaJ_domain"/>
</dbReference>
<keyword evidence="5" id="KW-1185">Reference proteome</keyword>
<reference evidence="4" key="2">
    <citation type="submission" date="2021-04" db="EMBL/GenBank/DDBJ databases">
        <authorList>
            <person name="Podell S."/>
        </authorList>
    </citation>
    <scope>NUCLEOTIDE SEQUENCE</scope>
    <source>
        <strain evidence="4">Hildebrandi</strain>
    </source>
</reference>
<feature type="transmembrane region" description="Helical" evidence="2">
    <location>
        <begin position="238"/>
        <end position="259"/>
    </location>
</feature>
<feature type="transmembrane region" description="Helical" evidence="2">
    <location>
        <begin position="291"/>
        <end position="316"/>
    </location>
</feature>
<feature type="compositionally biased region" description="Low complexity" evidence="1">
    <location>
        <begin position="111"/>
        <end position="124"/>
    </location>
</feature>
<feature type="domain" description="J" evidence="3">
    <location>
        <begin position="6"/>
        <end position="88"/>
    </location>
</feature>
<accession>A0A9K3KJD3</accession>
<dbReference type="Pfam" id="PF00226">
    <property type="entry name" value="DnaJ"/>
    <property type="match status" value="1"/>
</dbReference>
<dbReference type="OrthoDB" id="38915at2759"/>
<protein>
    <submittedName>
        <fullName evidence="4">Heat shock protein DnaJ domain protein</fullName>
    </submittedName>
</protein>
<feature type="region of interest" description="Disordered" evidence="1">
    <location>
        <begin position="98"/>
        <end position="127"/>
    </location>
</feature>
<feature type="transmembrane region" description="Helical" evidence="2">
    <location>
        <begin position="156"/>
        <end position="181"/>
    </location>
</feature>
<feature type="compositionally biased region" description="Acidic residues" evidence="1">
    <location>
        <begin position="98"/>
        <end position="109"/>
    </location>
</feature>
<dbReference type="CDD" id="cd06257">
    <property type="entry name" value="DnaJ"/>
    <property type="match status" value="1"/>
</dbReference>
<comment type="caution">
    <text evidence="4">The sequence shown here is derived from an EMBL/GenBank/DDBJ whole genome shotgun (WGS) entry which is preliminary data.</text>
</comment>
<feature type="region of interest" description="Disordered" evidence="1">
    <location>
        <begin position="13"/>
        <end position="37"/>
    </location>
</feature>
<evidence type="ECO:0000256" key="2">
    <source>
        <dbReference type="SAM" id="Phobius"/>
    </source>
</evidence>
<evidence type="ECO:0000259" key="3">
    <source>
        <dbReference type="PROSITE" id="PS50076"/>
    </source>
</evidence>
<keyword evidence="4" id="KW-0346">Stress response</keyword>
<keyword evidence="2" id="KW-1133">Transmembrane helix</keyword>
<name>A0A9K3KJD3_9STRA</name>
<sequence length="348" mass="39020">MLAPDGYYTYLQIPKTTNHPGSDNSSSNTSSSTIPPDMVDLIKKNYRKLSIKHHPDKPGGDVDTFRLLKRAQTVLSSPKLKQQYDILGLDLDDDEEEMVSMGHDDDDDGNNNHSGDSTATTNTTDDTEPQTILEVMVHEMTCTAITIVLQLSVRTAILAFASVFVTRDLLLLFLALAILVFDGYQIRTSQLYTVRGLDSPIVIGTGLIIMYKASVGSWSRSVVESDTDNSTTSTDPSIHFWLYWIGESMVIFMVTHHALGPSRQTIPIVISGAATFGVFAALWFRGKFWNYIIVLLLEVFMAFFILVSFPIVEMILEAVLDDKLKKMGDKVRVQYAYMERYYASKRKV</sequence>
<organism evidence="4 5">
    <name type="scientific">Nitzschia inconspicua</name>
    <dbReference type="NCBI Taxonomy" id="303405"/>
    <lineage>
        <taxon>Eukaryota</taxon>
        <taxon>Sar</taxon>
        <taxon>Stramenopiles</taxon>
        <taxon>Ochrophyta</taxon>
        <taxon>Bacillariophyta</taxon>
        <taxon>Bacillariophyceae</taxon>
        <taxon>Bacillariophycidae</taxon>
        <taxon>Bacillariales</taxon>
        <taxon>Bacillariaceae</taxon>
        <taxon>Nitzschia</taxon>
    </lineage>
</organism>
<reference evidence="4" key="1">
    <citation type="journal article" date="2021" name="Sci. Rep.">
        <title>Diploid genomic architecture of Nitzschia inconspicua, an elite biomass production diatom.</title>
        <authorList>
            <person name="Oliver A."/>
            <person name="Podell S."/>
            <person name="Pinowska A."/>
            <person name="Traller J.C."/>
            <person name="Smith S.R."/>
            <person name="McClure R."/>
            <person name="Beliaev A."/>
            <person name="Bohutskyi P."/>
            <person name="Hill E.A."/>
            <person name="Rabines A."/>
            <person name="Zheng H."/>
            <person name="Allen L.Z."/>
            <person name="Kuo A."/>
            <person name="Grigoriev I.V."/>
            <person name="Allen A.E."/>
            <person name="Hazlebeck D."/>
            <person name="Allen E.E."/>
        </authorList>
    </citation>
    <scope>NUCLEOTIDE SEQUENCE</scope>
    <source>
        <strain evidence="4">Hildebrandi</strain>
    </source>
</reference>
<evidence type="ECO:0000256" key="1">
    <source>
        <dbReference type="SAM" id="MobiDB-lite"/>
    </source>
</evidence>
<feature type="transmembrane region" description="Helical" evidence="2">
    <location>
        <begin position="266"/>
        <end position="285"/>
    </location>
</feature>
<dbReference type="AlphaFoldDB" id="A0A9K3KJD3"/>